<evidence type="ECO:0000313" key="9">
    <source>
        <dbReference type="EMBL" id="GGI67128.1"/>
    </source>
</evidence>
<dbReference type="SUPFAM" id="SSF51735">
    <property type="entry name" value="NAD(P)-binding Rossmann-fold domains"/>
    <property type="match status" value="2"/>
</dbReference>
<dbReference type="AlphaFoldDB" id="A0A917N5G7"/>
<dbReference type="EC" id="1.1.1.133" evidence="3 6"/>
<dbReference type="EMBL" id="BMPZ01000001">
    <property type="protein sequence ID" value="GGI67128.1"/>
    <property type="molecule type" value="Genomic_DNA"/>
</dbReference>
<dbReference type="PANTHER" id="PTHR10491:SF4">
    <property type="entry name" value="METHIONINE ADENOSYLTRANSFERASE 2 SUBUNIT BETA"/>
    <property type="match status" value="1"/>
</dbReference>
<dbReference type="InterPro" id="IPR029903">
    <property type="entry name" value="RmlD-like-bd"/>
</dbReference>
<feature type="domain" description="RmlD-like substrate binding" evidence="8">
    <location>
        <begin position="78"/>
        <end position="200"/>
    </location>
</feature>
<evidence type="ECO:0000256" key="2">
    <source>
        <dbReference type="ARBA" id="ARBA00010944"/>
    </source>
</evidence>
<evidence type="ECO:0000256" key="3">
    <source>
        <dbReference type="ARBA" id="ARBA00012929"/>
    </source>
</evidence>
<comment type="function">
    <text evidence="6">Catalyzes the reduction of dTDP-6-deoxy-L-lyxo-4-hexulose to yield dTDP-L-rhamnose.</text>
</comment>
<dbReference type="InterPro" id="IPR036291">
    <property type="entry name" value="NAD(P)-bd_dom_sf"/>
</dbReference>
<dbReference type="Gene3D" id="3.40.50.720">
    <property type="entry name" value="NAD(P)-binding Rossmann-like Domain"/>
    <property type="match status" value="2"/>
</dbReference>
<dbReference type="GO" id="GO:0005829">
    <property type="term" value="C:cytosol"/>
    <property type="evidence" value="ECO:0007669"/>
    <property type="project" value="TreeGrafter"/>
</dbReference>
<reference evidence="9" key="1">
    <citation type="journal article" date="2014" name="Int. J. Syst. Evol. Microbiol.">
        <title>Complete genome sequence of Corynebacterium casei LMG S-19264T (=DSM 44701T), isolated from a smear-ripened cheese.</title>
        <authorList>
            <consortium name="US DOE Joint Genome Institute (JGI-PGF)"/>
            <person name="Walter F."/>
            <person name="Albersmeier A."/>
            <person name="Kalinowski J."/>
            <person name="Ruckert C."/>
        </authorList>
    </citation>
    <scope>NUCLEOTIDE SEQUENCE</scope>
    <source>
        <strain evidence="9">JCM 30804</strain>
    </source>
</reference>
<dbReference type="InterPro" id="IPR005913">
    <property type="entry name" value="dTDP_dehydrorham_reduct"/>
</dbReference>
<evidence type="ECO:0000256" key="6">
    <source>
        <dbReference type="RuleBase" id="RU364082"/>
    </source>
</evidence>
<name>A0A917N5G7_9GAMM</name>
<evidence type="ECO:0000256" key="1">
    <source>
        <dbReference type="ARBA" id="ARBA00004781"/>
    </source>
</evidence>
<reference evidence="9" key="2">
    <citation type="submission" date="2020-09" db="EMBL/GenBank/DDBJ databases">
        <authorList>
            <person name="Sun Q."/>
            <person name="Ohkuma M."/>
        </authorList>
    </citation>
    <scope>NUCLEOTIDE SEQUENCE</scope>
    <source>
        <strain evidence="9">JCM 30804</strain>
    </source>
</reference>
<dbReference type="CDD" id="cd05254">
    <property type="entry name" value="dTDP_HR_like_SDR_e"/>
    <property type="match status" value="1"/>
</dbReference>
<dbReference type="Proteomes" id="UP000613743">
    <property type="component" value="Unassembled WGS sequence"/>
</dbReference>
<comment type="caution">
    <text evidence="9">The sequence shown here is derived from an EMBL/GenBank/DDBJ whole genome shotgun (WGS) entry which is preliminary data.</text>
</comment>
<sequence>MITGAKGQLATVLTMQASCNSRCFMSLASYKQSLARQSVDQDIEPKSSSCQSSGNESNPPKYSDEQRQMMSRLFANIERLVESDWQVLCLQRKDCDVTSETAVNHVFHTFMPQVVINCAAFNRVDEAEEKPCRAQAVNGEGVELLAKWCVRIAAKLVHISSDYVFDGQANNKYSPQSKTAPLSAYGRSKLSGEQLIAKAYSTESTQARNSKWMHSKQDLSLNQERARQQDLQAHDSRSLTATGIVPEPLIIRTAWLYSPYGDNFVKTMLRLQRDCKTLNIVADQMGSPTWADALAVMIWRAVRAGLSGLYHYGASNTCTWFELASKIQAFSNEQVLQCEGERSIEQVDTSSCQLIPISLAEYRKQQHKKGRVFALRPLNSSLESSTIHQHLAPHVGGNDAPNAHQWQTQLQMMLKFMGMNNERHNC</sequence>
<comment type="similarity">
    <text evidence="2 6">Belongs to the dTDP-4-dehydrorhamnose reductase family.</text>
</comment>
<organism evidence="9 10">
    <name type="scientific">Shewanella gelidii</name>
    <dbReference type="NCBI Taxonomy" id="1642821"/>
    <lineage>
        <taxon>Bacteria</taxon>
        <taxon>Pseudomonadati</taxon>
        <taxon>Pseudomonadota</taxon>
        <taxon>Gammaproteobacteria</taxon>
        <taxon>Alteromonadales</taxon>
        <taxon>Shewanellaceae</taxon>
        <taxon>Shewanella</taxon>
    </lineage>
</organism>
<comment type="catalytic activity">
    <reaction evidence="5 6">
        <text>dTDP-beta-L-rhamnose + NADP(+) = dTDP-4-dehydro-beta-L-rhamnose + NADPH + H(+)</text>
        <dbReference type="Rhea" id="RHEA:21796"/>
        <dbReference type="ChEBI" id="CHEBI:15378"/>
        <dbReference type="ChEBI" id="CHEBI:57510"/>
        <dbReference type="ChEBI" id="CHEBI:57783"/>
        <dbReference type="ChEBI" id="CHEBI:58349"/>
        <dbReference type="ChEBI" id="CHEBI:62830"/>
        <dbReference type="EC" id="1.1.1.133"/>
    </reaction>
</comment>
<keyword evidence="6" id="KW-0560">Oxidoreductase</keyword>
<dbReference type="GO" id="GO:0008831">
    <property type="term" value="F:dTDP-4-dehydrorhamnose reductase activity"/>
    <property type="evidence" value="ECO:0007669"/>
    <property type="project" value="UniProtKB-EC"/>
</dbReference>
<evidence type="ECO:0000259" key="8">
    <source>
        <dbReference type="Pfam" id="PF04321"/>
    </source>
</evidence>
<dbReference type="PANTHER" id="PTHR10491">
    <property type="entry name" value="DTDP-4-DEHYDRORHAMNOSE REDUCTASE"/>
    <property type="match status" value="1"/>
</dbReference>
<dbReference type="Pfam" id="PF04321">
    <property type="entry name" value="RmlD_sub_bind"/>
    <property type="match status" value="2"/>
</dbReference>
<keyword evidence="6" id="KW-0521">NADP</keyword>
<feature type="compositionally biased region" description="Low complexity" evidence="7">
    <location>
        <begin position="47"/>
        <end position="57"/>
    </location>
</feature>
<protein>
    <recommendedName>
        <fullName evidence="4 6">dTDP-4-dehydrorhamnose reductase</fullName>
        <ecNumber evidence="3 6">1.1.1.133</ecNumber>
    </recommendedName>
</protein>
<comment type="cofactor">
    <cofactor evidence="6">
        <name>Mg(2+)</name>
        <dbReference type="ChEBI" id="CHEBI:18420"/>
    </cofactor>
    <text evidence="6">Binds 1 Mg(2+) ion per monomer.</text>
</comment>
<evidence type="ECO:0000256" key="4">
    <source>
        <dbReference type="ARBA" id="ARBA00017099"/>
    </source>
</evidence>
<feature type="region of interest" description="Disordered" evidence="7">
    <location>
        <begin position="42"/>
        <end position="65"/>
    </location>
</feature>
<proteinExistence type="inferred from homology"/>
<evidence type="ECO:0000256" key="7">
    <source>
        <dbReference type="SAM" id="MobiDB-lite"/>
    </source>
</evidence>
<feature type="domain" description="RmlD-like substrate binding" evidence="8">
    <location>
        <begin position="246"/>
        <end position="390"/>
    </location>
</feature>
<evidence type="ECO:0000313" key="10">
    <source>
        <dbReference type="Proteomes" id="UP000613743"/>
    </source>
</evidence>
<comment type="pathway">
    <text evidence="1 6">Carbohydrate biosynthesis; dTDP-L-rhamnose biosynthesis.</text>
</comment>
<gene>
    <name evidence="9" type="ORF">GCM10009332_00170</name>
</gene>
<evidence type="ECO:0000256" key="5">
    <source>
        <dbReference type="ARBA" id="ARBA00048200"/>
    </source>
</evidence>
<dbReference type="GO" id="GO:0019305">
    <property type="term" value="P:dTDP-rhamnose biosynthetic process"/>
    <property type="evidence" value="ECO:0007669"/>
    <property type="project" value="TreeGrafter"/>
</dbReference>
<accession>A0A917N5G7</accession>
<keyword evidence="10" id="KW-1185">Reference proteome</keyword>